<evidence type="ECO:0000256" key="28">
    <source>
        <dbReference type="ARBA" id="ARBA00044055"/>
    </source>
</evidence>
<keyword evidence="10" id="KW-0496">Mitochondrion</keyword>
<dbReference type="GO" id="GO:0030170">
    <property type="term" value="F:pyridoxal phosphate binding"/>
    <property type="evidence" value="ECO:0007669"/>
    <property type="project" value="InterPro"/>
</dbReference>
<dbReference type="InterPro" id="IPR049704">
    <property type="entry name" value="Aminotrans_3_PPA_site"/>
</dbReference>
<evidence type="ECO:0000256" key="5">
    <source>
        <dbReference type="ARBA" id="ARBA00013049"/>
    </source>
</evidence>
<evidence type="ECO:0000256" key="37">
    <source>
        <dbReference type="ARBA" id="ARBA00049480"/>
    </source>
</evidence>
<comment type="catalytic activity">
    <reaction evidence="35">
        <text>N(omega)-methyl-L-arginine + glyoxylate = 5-(3-methylguanidino)-2-oxopentanoate + glycine</text>
        <dbReference type="Rhea" id="RHEA:77323"/>
        <dbReference type="ChEBI" id="CHEBI:36655"/>
        <dbReference type="ChEBI" id="CHEBI:57305"/>
        <dbReference type="ChEBI" id="CHEBI:114953"/>
        <dbReference type="ChEBI" id="CHEBI:197314"/>
    </reaction>
</comment>
<evidence type="ECO:0000256" key="25">
    <source>
        <dbReference type="ARBA" id="ARBA00043798"/>
    </source>
</evidence>
<comment type="function">
    <text evidence="38">Multifunctional aminotransferase with a broad substrate specificity. Catalyzes the conversion of glyoxylate to glycine using alanine as the amino donor. Catalyzes metabolism of not L- but the D-isomer of D-beta-aminoisobutyric acid to generate 2-methyl-3-oxopropanoate and alanine. Catalyzes the transfer of the amino group from beta-alanine to pyruvate to yield L-alanine and 3-oxopropanoate. Can metabolize NG-monomethyl-L-arginine (NMMA), asymmetric NG,NG-dimethyl-L-arginine (ADMA) and symmetric NG,N'G-dimethyl-L-arginine (SDMA). ADMA is a potent inhibitor of nitric-oxide (NO) synthase, and this activity provides mechanism through which the kidney regulates blood pressure.</text>
</comment>
<dbReference type="SUPFAM" id="SSF53383">
    <property type="entry name" value="PLP-dependent transferases"/>
    <property type="match status" value="1"/>
</dbReference>
<evidence type="ECO:0000256" key="19">
    <source>
        <dbReference type="ARBA" id="ARBA00043679"/>
    </source>
</evidence>
<comment type="catalytic activity">
    <reaction evidence="21">
        <text>N(omega),N(omega)-dimethyl-L-arginine + oxaloacetate = 5-(3,3-dimethylguanidino)-2-oxopentanoate + L-aspartate</text>
        <dbReference type="Rhea" id="RHEA:77343"/>
        <dbReference type="ChEBI" id="CHEBI:16452"/>
        <dbReference type="ChEBI" id="CHEBI:29991"/>
        <dbReference type="ChEBI" id="CHEBI:58326"/>
        <dbReference type="ChEBI" id="CHEBI:197301"/>
    </reaction>
</comment>
<feature type="non-terminal residue" evidence="40">
    <location>
        <position position="519"/>
    </location>
</feature>
<evidence type="ECO:0000256" key="27">
    <source>
        <dbReference type="ARBA" id="ARBA00043826"/>
    </source>
</evidence>
<comment type="catalytic activity">
    <reaction evidence="31">
        <text>N(omega),N(omega)-dimethyl-L-arginine + glyoxylate = 5-(3,3-dimethylguanidino)-2-oxopentanoate + glycine</text>
        <dbReference type="Rhea" id="RHEA:77311"/>
        <dbReference type="ChEBI" id="CHEBI:36655"/>
        <dbReference type="ChEBI" id="CHEBI:57305"/>
        <dbReference type="ChEBI" id="CHEBI:58326"/>
        <dbReference type="ChEBI" id="CHEBI:197301"/>
    </reaction>
</comment>
<comment type="catalytic activity">
    <reaction evidence="36">
        <text>oxaloacetate + L-alanine = L-aspartate + pyruvate</text>
        <dbReference type="Rhea" id="RHEA:77347"/>
        <dbReference type="ChEBI" id="CHEBI:15361"/>
        <dbReference type="ChEBI" id="CHEBI:16452"/>
        <dbReference type="ChEBI" id="CHEBI:29991"/>
        <dbReference type="ChEBI" id="CHEBI:57972"/>
    </reaction>
</comment>
<comment type="cofactor">
    <cofactor evidence="1">
        <name>pyridoxal 5'-phosphate</name>
        <dbReference type="ChEBI" id="CHEBI:597326"/>
    </cofactor>
</comment>
<dbReference type="EMBL" id="JAATIS010001721">
    <property type="protein sequence ID" value="KAG2466139.1"/>
    <property type="molecule type" value="Genomic_DNA"/>
</dbReference>
<accession>A0A8X8BTB7</accession>
<evidence type="ECO:0000256" key="3">
    <source>
        <dbReference type="ARBA" id="ARBA00008954"/>
    </source>
</evidence>
<reference evidence="40 41" key="1">
    <citation type="journal article" date="2021" name="Cell">
        <title>Tracing the genetic footprints of vertebrate landing in non-teleost ray-finned fishes.</title>
        <authorList>
            <person name="Bi X."/>
            <person name="Wang K."/>
            <person name="Yang L."/>
            <person name="Pan H."/>
            <person name="Jiang H."/>
            <person name="Wei Q."/>
            <person name="Fang M."/>
            <person name="Yu H."/>
            <person name="Zhu C."/>
            <person name="Cai Y."/>
            <person name="He Y."/>
            <person name="Gan X."/>
            <person name="Zeng H."/>
            <person name="Yu D."/>
            <person name="Zhu Y."/>
            <person name="Jiang H."/>
            <person name="Qiu Q."/>
            <person name="Yang H."/>
            <person name="Zhang Y.E."/>
            <person name="Wang W."/>
            <person name="Zhu M."/>
            <person name="He S."/>
            <person name="Zhang G."/>
        </authorList>
    </citation>
    <scope>NUCLEOTIDE SEQUENCE [LARGE SCALE GENOMIC DNA]</scope>
    <source>
        <strain evidence="40">Bchr_013</strain>
    </source>
</reference>
<evidence type="ECO:0000256" key="38">
    <source>
        <dbReference type="ARBA" id="ARBA00058068"/>
    </source>
</evidence>
<comment type="subcellular location">
    <subcellularLocation>
        <location evidence="2">Mitochondrion</location>
    </subcellularLocation>
</comment>
<dbReference type="FunFam" id="3.40.640.10:FF:000055">
    <property type="entry name" value="Alanine--glyoxylate aminotransferase 2, mitochondrial"/>
    <property type="match status" value="1"/>
</dbReference>
<dbReference type="PROSITE" id="PS00600">
    <property type="entry name" value="AA_TRANSFER_CLASS_3"/>
    <property type="match status" value="1"/>
</dbReference>
<comment type="catalytic activity">
    <reaction evidence="18">
        <text>N(omega),N(omega)-dimethyl-L-arginine + pyruvate = 5-(3,3-dimethylguanidino)-2-oxopentanoate + L-alanine</text>
        <dbReference type="Rhea" id="RHEA:77303"/>
        <dbReference type="ChEBI" id="CHEBI:15361"/>
        <dbReference type="ChEBI" id="CHEBI:57972"/>
        <dbReference type="ChEBI" id="CHEBI:58326"/>
        <dbReference type="ChEBI" id="CHEBI:197301"/>
    </reaction>
</comment>
<feature type="non-terminal residue" evidence="40">
    <location>
        <position position="1"/>
    </location>
</feature>
<evidence type="ECO:0000256" key="12">
    <source>
        <dbReference type="ARBA" id="ARBA00039130"/>
    </source>
</evidence>
<comment type="catalytic activity">
    <reaction evidence="32">
        <text>L-ornithine + glyoxylate = 5-amino-2-oxopentanoate + glycine</text>
        <dbReference type="Rhea" id="RHEA:77331"/>
        <dbReference type="ChEBI" id="CHEBI:36655"/>
        <dbReference type="ChEBI" id="CHEBI:46911"/>
        <dbReference type="ChEBI" id="CHEBI:57305"/>
        <dbReference type="ChEBI" id="CHEBI:58802"/>
    </reaction>
</comment>
<dbReference type="InterPro" id="IPR015422">
    <property type="entry name" value="PyrdxlP-dep_Trfase_small"/>
</dbReference>
<dbReference type="GO" id="GO:0019481">
    <property type="term" value="P:L-alanine catabolic process, by transamination"/>
    <property type="evidence" value="ECO:0007669"/>
    <property type="project" value="TreeGrafter"/>
</dbReference>
<dbReference type="InterPro" id="IPR015424">
    <property type="entry name" value="PyrdxlP-dep_Trfase"/>
</dbReference>
<evidence type="ECO:0000256" key="17">
    <source>
        <dbReference type="ARBA" id="ARBA00042669"/>
    </source>
</evidence>
<dbReference type="EC" id="2.6.1.44" evidence="5"/>
<evidence type="ECO:0000256" key="35">
    <source>
        <dbReference type="ARBA" id="ARBA00048760"/>
    </source>
</evidence>
<evidence type="ECO:0000256" key="6">
    <source>
        <dbReference type="ARBA" id="ARBA00022576"/>
    </source>
</evidence>
<comment type="catalytic activity">
    <reaction evidence="22">
        <text>2-oxobutanoate + L-alanine = (2S)-2-aminobutanoate + pyruvate</text>
        <dbReference type="Rhea" id="RHEA:77355"/>
        <dbReference type="ChEBI" id="CHEBI:15361"/>
        <dbReference type="ChEBI" id="CHEBI:16763"/>
        <dbReference type="ChEBI" id="CHEBI:57972"/>
        <dbReference type="ChEBI" id="CHEBI:74359"/>
        <dbReference type="EC" id="2.6.1.44"/>
    </reaction>
</comment>
<evidence type="ECO:0000256" key="39">
    <source>
        <dbReference type="RuleBase" id="RU003560"/>
    </source>
</evidence>
<dbReference type="AlphaFoldDB" id="A0A8X8BTB7"/>
<comment type="catalytic activity">
    <reaction evidence="27">
        <text>2-oxopentanoate + N(omega),N(omega)-dimethyl-L-arginine = 5-(3,3-dimethylguanidino)-2-oxopentanoate + L-2-aminopentanoate</text>
        <dbReference type="Rhea" id="RHEA:77359"/>
        <dbReference type="ChEBI" id="CHEBI:28644"/>
        <dbReference type="ChEBI" id="CHEBI:58326"/>
        <dbReference type="ChEBI" id="CHEBI:58441"/>
        <dbReference type="ChEBI" id="CHEBI:197301"/>
    </reaction>
</comment>
<dbReference type="CDD" id="cd00610">
    <property type="entry name" value="OAT_like"/>
    <property type="match status" value="1"/>
</dbReference>
<keyword evidence="9" id="KW-0809">Transit peptide</keyword>
<evidence type="ECO:0000256" key="4">
    <source>
        <dbReference type="ARBA" id="ARBA00011881"/>
    </source>
</evidence>
<name>A0A8X8BTB7_POLSE</name>
<evidence type="ECO:0000256" key="16">
    <source>
        <dbReference type="ARBA" id="ARBA00042611"/>
    </source>
</evidence>
<evidence type="ECO:0000256" key="10">
    <source>
        <dbReference type="ARBA" id="ARBA00023128"/>
    </source>
</evidence>
<dbReference type="EC" id="2.6.1.18" evidence="28"/>
<comment type="catalytic activity">
    <reaction evidence="26">
        <text>3-oxopropanoate + L-alanine = beta-alanine + pyruvate</text>
        <dbReference type="Rhea" id="RHEA:14077"/>
        <dbReference type="ChEBI" id="CHEBI:15361"/>
        <dbReference type="ChEBI" id="CHEBI:33190"/>
        <dbReference type="ChEBI" id="CHEBI:57966"/>
        <dbReference type="ChEBI" id="CHEBI:57972"/>
        <dbReference type="EC" id="2.6.1.18"/>
    </reaction>
    <physiologicalReaction direction="right-to-left" evidence="26">
        <dbReference type="Rhea" id="RHEA:14079"/>
    </physiologicalReaction>
</comment>
<evidence type="ECO:0000256" key="31">
    <source>
        <dbReference type="ARBA" id="ARBA00047892"/>
    </source>
</evidence>
<dbReference type="GO" id="GO:0009436">
    <property type="term" value="P:glyoxylate catabolic process"/>
    <property type="evidence" value="ECO:0007669"/>
    <property type="project" value="TreeGrafter"/>
</dbReference>
<keyword evidence="41" id="KW-1185">Reference proteome</keyword>
<evidence type="ECO:0000256" key="24">
    <source>
        <dbReference type="ARBA" id="ARBA00043777"/>
    </source>
</evidence>
<evidence type="ECO:0000256" key="13">
    <source>
        <dbReference type="ARBA" id="ARBA00039862"/>
    </source>
</evidence>
<comment type="similarity">
    <text evidence="3 39">Belongs to the class-III pyridoxal-phosphate-dependent aminotransferase family.</text>
</comment>
<comment type="catalytic activity">
    <reaction evidence="11">
        <text>glyoxylate + L-alanine = glycine + pyruvate</text>
        <dbReference type="Rhea" id="RHEA:24248"/>
        <dbReference type="ChEBI" id="CHEBI:15361"/>
        <dbReference type="ChEBI" id="CHEBI:36655"/>
        <dbReference type="ChEBI" id="CHEBI:57305"/>
        <dbReference type="ChEBI" id="CHEBI:57972"/>
        <dbReference type="EC" id="2.6.1.44"/>
    </reaction>
    <physiologicalReaction direction="left-to-right" evidence="11">
        <dbReference type="Rhea" id="RHEA:24249"/>
    </physiologicalReaction>
</comment>
<evidence type="ECO:0000256" key="9">
    <source>
        <dbReference type="ARBA" id="ARBA00022946"/>
    </source>
</evidence>
<protein>
    <recommendedName>
        <fullName evidence="13">Alanine--glyoxylate aminotransferase 2, mitochondrial</fullName>
        <ecNumber evidence="28">2.6.1.18</ecNumber>
        <ecNumber evidence="12">2.6.1.40</ecNumber>
        <ecNumber evidence="5">2.6.1.44</ecNumber>
    </recommendedName>
    <alternativeName>
        <fullName evidence="14">(R)-3-amino-2-methylpropionate--pyruvate transaminase</fullName>
    </alternativeName>
    <alternativeName>
        <fullName evidence="16">Beta-ALAAT II</fullName>
    </alternativeName>
    <alternativeName>
        <fullName evidence="17">Beta-alanine-pyruvate aminotransferase</fullName>
    </alternativeName>
    <alternativeName>
        <fullName evidence="30">D-3-aminoisobutyrate-pyruvate aminotransferase</fullName>
    </alternativeName>
    <alternativeName>
        <fullName evidence="15">D-AIBAT</fullName>
    </alternativeName>
    <alternativeName>
        <fullName evidence="29">D-beta-aminoisobutyrate-pyruvate aminotransferase</fullName>
    </alternativeName>
</protein>
<dbReference type="GO" id="GO:0047305">
    <property type="term" value="F:(R)-3-amino-2-methylpropionate-pyruvate transaminase activity"/>
    <property type="evidence" value="ECO:0007669"/>
    <property type="project" value="UniProtKB-EC"/>
</dbReference>
<proteinExistence type="inferred from homology"/>
<evidence type="ECO:0000256" key="7">
    <source>
        <dbReference type="ARBA" id="ARBA00022679"/>
    </source>
</evidence>
<evidence type="ECO:0000256" key="8">
    <source>
        <dbReference type="ARBA" id="ARBA00022898"/>
    </source>
</evidence>
<keyword evidence="8 39" id="KW-0663">Pyridoxal phosphate</keyword>
<evidence type="ECO:0000256" key="33">
    <source>
        <dbReference type="ARBA" id="ARBA00048500"/>
    </source>
</evidence>
<evidence type="ECO:0000313" key="41">
    <source>
        <dbReference type="Proteomes" id="UP000886611"/>
    </source>
</evidence>
<comment type="catalytic activity">
    <reaction evidence="20">
        <text>(R)-3-amino-2-methylpropanoate + pyruvate = 2-methyl-3-oxopropanoate + L-alanine</text>
        <dbReference type="Rhea" id="RHEA:18393"/>
        <dbReference type="ChEBI" id="CHEBI:15361"/>
        <dbReference type="ChEBI" id="CHEBI:57700"/>
        <dbReference type="ChEBI" id="CHEBI:57731"/>
        <dbReference type="ChEBI" id="CHEBI:57972"/>
        <dbReference type="EC" id="2.6.1.40"/>
    </reaction>
    <physiologicalReaction direction="left-to-right" evidence="20">
        <dbReference type="Rhea" id="RHEA:18394"/>
    </physiologicalReaction>
</comment>
<comment type="catalytic activity">
    <reaction evidence="34">
        <text>N(omega),N(omega)-dimethyl-L-arginine + 2-oxobutanoate = 5-(3,3-dimethylguanidino)-2-oxopentanoate + (2S)-2-aminobutanoate</text>
        <dbReference type="Rhea" id="RHEA:77351"/>
        <dbReference type="ChEBI" id="CHEBI:16763"/>
        <dbReference type="ChEBI" id="CHEBI:58326"/>
        <dbReference type="ChEBI" id="CHEBI:74359"/>
        <dbReference type="ChEBI" id="CHEBI:197301"/>
    </reaction>
</comment>
<organism evidence="40 41">
    <name type="scientific">Polypterus senegalus</name>
    <name type="common">Senegal bichir</name>
    <dbReference type="NCBI Taxonomy" id="55291"/>
    <lineage>
        <taxon>Eukaryota</taxon>
        <taxon>Metazoa</taxon>
        <taxon>Chordata</taxon>
        <taxon>Craniata</taxon>
        <taxon>Vertebrata</taxon>
        <taxon>Euteleostomi</taxon>
        <taxon>Actinopterygii</taxon>
        <taxon>Polypteriformes</taxon>
        <taxon>Polypteridae</taxon>
        <taxon>Polypterus</taxon>
    </lineage>
</organism>
<comment type="subunit">
    <text evidence="4">Homotetramer.</text>
</comment>
<evidence type="ECO:0000256" key="36">
    <source>
        <dbReference type="ARBA" id="ARBA00048916"/>
    </source>
</evidence>
<evidence type="ECO:0000256" key="15">
    <source>
        <dbReference type="ARBA" id="ARBA00041845"/>
    </source>
</evidence>
<evidence type="ECO:0000256" key="32">
    <source>
        <dbReference type="ARBA" id="ARBA00048264"/>
    </source>
</evidence>
<comment type="catalytic activity">
    <reaction evidence="37">
        <text>N(omega),N('omega)-dimethyl-L-arginine + glyoxylate = 5-(3,3'-dimethylguanidino)-2-oxopentanoate + glycine</text>
        <dbReference type="Rhea" id="RHEA:77315"/>
        <dbReference type="ChEBI" id="CHEBI:36655"/>
        <dbReference type="ChEBI" id="CHEBI:57305"/>
        <dbReference type="ChEBI" id="CHEBI:197308"/>
        <dbReference type="ChEBI" id="CHEBI:197310"/>
    </reaction>
</comment>
<evidence type="ECO:0000313" key="40">
    <source>
        <dbReference type="EMBL" id="KAG2466139.1"/>
    </source>
</evidence>
<comment type="catalytic activity">
    <reaction evidence="19">
        <text>(2S)-2-aminobutanoate + glyoxylate = 2-oxobutanoate + glycine</text>
        <dbReference type="Rhea" id="RHEA:77339"/>
        <dbReference type="ChEBI" id="CHEBI:16763"/>
        <dbReference type="ChEBI" id="CHEBI:36655"/>
        <dbReference type="ChEBI" id="CHEBI:57305"/>
        <dbReference type="ChEBI" id="CHEBI:74359"/>
    </reaction>
</comment>
<dbReference type="PIRSF" id="PIRSF000521">
    <property type="entry name" value="Transaminase_4ab_Lys_Orn"/>
    <property type="match status" value="1"/>
</dbReference>
<evidence type="ECO:0000256" key="22">
    <source>
        <dbReference type="ARBA" id="ARBA00043751"/>
    </source>
</evidence>
<comment type="catalytic activity">
    <reaction evidence="23">
        <text>N(omega)-methyl-L-arginine + pyruvate = 5-(3-methylguanidino)-2-oxopentanoate + L-alanine</text>
        <dbReference type="Rhea" id="RHEA:77319"/>
        <dbReference type="ChEBI" id="CHEBI:15361"/>
        <dbReference type="ChEBI" id="CHEBI:57972"/>
        <dbReference type="ChEBI" id="CHEBI:114953"/>
        <dbReference type="ChEBI" id="CHEBI:197314"/>
    </reaction>
</comment>
<dbReference type="PANTHER" id="PTHR45688">
    <property type="match status" value="1"/>
</dbReference>
<sequence length="519" mass="57133">MLGHSAHLWYYIKDAAKMEFFDDMDAVVSTCTFLSEQQMMEIRKRYCGPTTMVNTYYKKPVAIRQGFMQWLWDLNGKRYLDFFSGVATVSVGHCHPRVNAAAKKQMERLWHTTNIYLHNPLHEYCEKLAALFPEPLKSVYLTNSGSEANDLAMLLARLYTGNFDIITFRGAYHGGSPHSVGLTRVGSYRFPVATGLGCHQLSLYSVRRLCRASESHGKGGLSGGGLEESGHIASRQENIVEHRVSVAALVGVKRGKVVRMRESRGSCHAKDMYLEQLKDTLDTSMSKSVAGFFAEPIQGVGGVVQYPKGYLKEAFKMIRERGGVCIADEVQTGFGRTGKDIWAFKAHDVVPDIVTMAKGIANGFPMGAVITSRDIADTLTRALHFNTFGGNPIGCAAGSAVIDALLEDKLAQNSTEVGAYLLTGLAKLQSKFEIIGDVRGKGLLIGVEMVKDKVTRKPLPDVEMNQIFEDCKDMGLLLGKGGVHGQTFRMKPPLCVTKADADFALAVFELALKSHEKRQ</sequence>
<evidence type="ECO:0000256" key="14">
    <source>
        <dbReference type="ARBA" id="ARBA00041662"/>
    </source>
</evidence>
<evidence type="ECO:0000256" key="34">
    <source>
        <dbReference type="ARBA" id="ARBA00048560"/>
    </source>
</evidence>
<keyword evidence="7" id="KW-0808">Transferase</keyword>
<dbReference type="Proteomes" id="UP000886611">
    <property type="component" value="Unassembled WGS sequence"/>
</dbReference>
<evidence type="ECO:0000256" key="20">
    <source>
        <dbReference type="ARBA" id="ARBA00043726"/>
    </source>
</evidence>
<dbReference type="GO" id="GO:0008453">
    <property type="term" value="F:alanine-glyoxylate transaminase activity"/>
    <property type="evidence" value="ECO:0007669"/>
    <property type="project" value="UniProtKB-EC"/>
</dbReference>
<comment type="catalytic activity">
    <reaction evidence="24">
        <text>L-ornithine + pyruvate = 5-amino-2-oxopentanoate + L-alanine</text>
        <dbReference type="Rhea" id="RHEA:77327"/>
        <dbReference type="ChEBI" id="CHEBI:15361"/>
        <dbReference type="ChEBI" id="CHEBI:46911"/>
        <dbReference type="ChEBI" id="CHEBI:57972"/>
        <dbReference type="ChEBI" id="CHEBI:58802"/>
    </reaction>
</comment>
<evidence type="ECO:0000256" key="21">
    <source>
        <dbReference type="ARBA" id="ARBA00043749"/>
    </source>
</evidence>
<dbReference type="EC" id="2.6.1.40" evidence="12"/>
<comment type="caution">
    <text evidence="40">The sequence shown here is derived from an EMBL/GenBank/DDBJ whole genome shotgun (WGS) entry which is preliminary data.</text>
</comment>
<dbReference type="Pfam" id="PF00202">
    <property type="entry name" value="Aminotran_3"/>
    <property type="match status" value="2"/>
</dbReference>
<dbReference type="Gene3D" id="3.40.640.10">
    <property type="entry name" value="Type I PLP-dependent aspartate aminotransferase-like (Major domain)"/>
    <property type="match status" value="1"/>
</dbReference>
<evidence type="ECO:0000256" key="23">
    <source>
        <dbReference type="ARBA" id="ARBA00043758"/>
    </source>
</evidence>
<evidence type="ECO:0000256" key="18">
    <source>
        <dbReference type="ARBA" id="ARBA00043669"/>
    </source>
</evidence>
<gene>
    <name evidence="40" type="primary">Agxt2</name>
    <name evidence="40" type="ORF">GTO96_0016334</name>
</gene>
<evidence type="ECO:0000256" key="30">
    <source>
        <dbReference type="ARBA" id="ARBA00044258"/>
    </source>
</evidence>
<dbReference type="Gene3D" id="3.90.1150.10">
    <property type="entry name" value="Aspartate Aminotransferase, domain 1"/>
    <property type="match status" value="1"/>
</dbReference>
<dbReference type="InterPro" id="IPR015421">
    <property type="entry name" value="PyrdxlP-dep_Trfase_major"/>
</dbReference>
<evidence type="ECO:0000256" key="2">
    <source>
        <dbReference type="ARBA" id="ARBA00004173"/>
    </source>
</evidence>
<evidence type="ECO:0000256" key="1">
    <source>
        <dbReference type="ARBA" id="ARBA00001933"/>
    </source>
</evidence>
<comment type="catalytic activity">
    <reaction evidence="25">
        <text>N(omega),N('omega)-dimethyl-L-arginine + pyruvate = 5-(3,3'-dimethylguanidino)-2-oxopentanoate + L-alanine</text>
        <dbReference type="Rhea" id="RHEA:77307"/>
        <dbReference type="ChEBI" id="CHEBI:15361"/>
        <dbReference type="ChEBI" id="CHEBI:57972"/>
        <dbReference type="ChEBI" id="CHEBI:197308"/>
        <dbReference type="ChEBI" id="CHEBI:197310"/>
    </reaction>
</comment>
<comment type="catalytic activity">
    <reaction evidence="33">
        <text>2-oxohexanoate + N(omega),N(omega)-dimethyl-L-arginine = L-2-aminohexanoate + 5-(3,3-dimethylguanidino)-2-oxopentanoate</text>
        <dbReference type="Rhea" id="RHEA:77363"/>
        <dbReference type="ChEBI" id="CHEBI:35177"/>
        <dbReference type="ChEBI" id="CHEBI:58326"/>
        <dbReference type="ChEBI" id="CHEBI:58455"/>
        <dbReference type="ChEBI" id="CHEBI:197301"/>
    </reaction>
</comment>
<evidence type="ECO:0000256" key="26">
    <source>
        <dbReference type="ARBA" id="ARBA00043825"/>
    </source>
</evidence>
<evidence type="ECO:0000256" key="29">
    <source>
        <dbReference type="ARBA" id="ARBA00044257"/>
    </source>
</evidence>
<keyword evidence="6 40" id="KW-0032">Aminotransferase</keyword>
<dbReference type="GO" id="GO:0005739">
    <property type="term" value="C:mitochondrion"/>
    <property type="evidence" value="ECO:0007669"/>
    <property type="project" value="UniProtKB-SubCell"/>
</dbReference>
<dbReference type="GO" id="GO:0016223">
    <property type="term" value="F:beta-alanine:pyruvate transaminase activity"/>
    <property type="evidence" value="ECO:0007669"/>
    <property type="project" value="UniProtKB-EC"/>
</dbReference>
<dbReference type="PANTHER" id="PTHR45688:SF3">
    <property type="entry name" value="ALANINE--GLYOXYLATE AMINOTRANSFERASE 2, MITOCHONDRIAL"/>
    <property type="match status" value="1"/>
</dbReference>
<evidence type="ECO:0000256" key="11">
    <source>
        <dbReference type="ARBA" id="ARBA00033660"/>
    </source>
</evidence>
<dbReference type="InterPro" id="IPR005814">
    <property type="entry name" value="Aminotrans_3"/>
</dbReference>